<evidence type="ECO:0000259" key="1">
    <source>
        <dbReference type="Pfam" id="PF01408"/>
    </source>
</evidence>
<dbReference type="InterPro" id="IPR036291">
    <property type="entry name" value="NAD(P)-bd_dom_sf"/>
</dbReference>
<dbReference type="SUPFAM" id="SSF55347">
    <property type="entry name" value="Glyceraldehyde-3-phosphate dehydrogenase-like, C-terminal domain"/>
    <property type="match status" value="1"/>
</dbReference>
<name>A0A0G4L5D8_VERLO</name>
<dbReference type="GO" id="GO:0000166">
    <property type="term" value="F:nucleotide binding"/>
    <property type="evidence" value="ECO:0007669"/>
    <property type="project" value="InterPro"/>
</dbReference>
<dbReference type="GO" id="GO:0005737">
    <property type="term" value="C:cytoplasm"/>
    <property type="evidence" value="ECO:0007669"/>
    <property type="project" value="TreeGrafter"/>
</dbReference>
<dbReference type="EMBL" id="CVQH01008335">
    <property type="protein sequence ID" value="CRK17237.1"/>
    <property type="molecule type" value="Genomic_DNA"/>
</dbReference>
<sequence length="407" mass="44911">MKKTHGSTPCHSALQRKLSPLLALLGSTIFTVYTLDAVDIMTSGTCRAPLNVGIIGCGEVAQVVHIPTLSYMSSWFKITYLCDVSEAALKYCAAKITGTVKTTRDPKQLCASEDVDVILVASSDEYHAEHALAALEHHKHVLVEKPLALTKKDIGTIAEAERQSRGSVMVGYMRQYAAPVEDAIREVGGMDKILYARVRDIIGANSTFVNQSGTFPERFTDFRPEDSADKTARHEQAVNAALAECGDVPVTKESSLAWRVLCGLGSHDLSLMREVLGMPTSVMGSSLGFPFWNVLFKYSGFTVSYESGIDNNPRFDAHLEVYSNTKSVRLQYDTPYVKGLPVTMHIAENDNGAYKETTVRKTYEDPYTHELKEWWDAVTKGRGPKTTAQDAAQDLEIFGMAMKHYYG</sequence>
<feature type="domain" description="Gfo/Idh/MocA-like oxidoreductase N-terminal" evidence="1">
    <location>
        <begin position="50"/>
        <end position="172"/>
    </location>
</feature>
<dbReference type="Pfam" id="PF01408">
    <property type="entry name" value="GFO_IDH_MocA"/>
    <property type="match status" value="1"/>
</dbReference>
<keyword evidence="3" id="KW-1185">Reference proteome</keyword>
<organism evidence="2 3">
    <name type="scientific">Verticillium longisporum</name>
    <name type="common">Verticillium dahliae var. longisporum</name>
    <dbReference type="NCBI Taxonomy" id="100787"/>
    <lineage>
        <taxon>Eukaryota</taxon>
        <taxon>Fungi</taxon>
        <taxon>Dikarya</taxon>
        <taxon>Ascomycota</taxon>
        <taxon>Pezizomycotina</taxon>
        <taxon>Sordariomycetes</taxon>
        <taxon>Hypocreomycetidae</taxon>
        <taxon>Glomerellales</taxon>
        <taxon>Plectosphaerellaceae</taxon>
        <taxon>Verticillium</taxon>
    </lineage>
</organism>
<proteinExistence type="predicted"/>
<dbReference type="AlphaFoldDB" id="A0A0G4L5D8"/>
<gene>
    <name evidence="2" type="ORF">BN1708_011983</name>
</gene>
<dbReference type="Gene3D" id="3.40.50.720">
    <property type="entry name" value="NAD(P)-binding Rossmann-like Domain"/>
    <property type="match status" value="1"/>
</dbReference>
<dbReference type="STRING" id="100787.A0A0G4L5D8"/>
<dbReference type="Proteomes" id="UP000044602">
    <property type="component" value="Unassembled WGS sequence"/>
</dbReference>
<evidence type="ECO:0000313" key="2">
    <source>
        <dbReference type="EMBL" id="CRK17237.1"/>
    </source>
</evidence>
<dbReference type="Gene3D" id="3.30.360.10">
    <property type="entry name" value="Dihydrodipicolinate Reductase, domain 2"/>
    <property type="match status" value="1"/>
</dbReference>
<dbReference type="PANTHER" id="PTHR42840">
    <property type="entry name" value="NAD(P)-BINDING ROSSMANN-FOLD SUPERFAMILY PROTEIN-RELATED"/>
    <property type="match status" value="1"/>
</dbReference>
<dbReference type="InterPro" id="IPR000683">
    <property type="entry name" value="Gfo/Idh/MocA-like_OxRdtase_N"/>
</dbReference>
<dbReference type="GO" id="GO:0006740">
    <property type="term" value="P:NADPH regeneration"/>
    <property type="evidence" value="ECO:0007669"/>
    <property type="project" value="TreeGrafter"/>
</dbReference>
<accession>A0A0G4L5D8</accession>
<protein>
    <recommendedName>
        <fullName evidence="1">Gfo/Idh/MocA-like oxidoreductase N-terminal domain-containing protein</fullName>
    </recommendedName>
</protein>
<reference evidence="3" key="1">
    <citation type="submission" date="2015-05" db="EMBL/GenBank/DDBJ databases">
        <authorList>
            <person name="Fogelqvist Johan"/>
        </authorList>
    </citation>
    <scope>NUCLEOTIDE SEQUENCE [LARGE SCALE GENOMIC DNA]</scope>
</reference>
<dbReference type="SUPFAM" id="SSF51735">
    <property type="entry name" value="NAD(P)-binding Rossmann-fold domains"/>
    <property type="match status" value="1"/>
</dbReference>
<evidence type="ECO:0000313" key="3">
    <source>
        <dbReference type="Proteomes" id="UP000044602"/>
    </source>
</evidence>
<dbReference type="PANTHER" id="PTHR42840:SF7">
    <property type="entry name" value="BINDING ROSSMANN FOLD OXIDOREDUCTASE, PUTATIVE (AFU_ORTHOLOGUE AFUA_4G10190)-RELATED"/>
    <property type="match status" value="1"/>
</dbReference>
<dbReference type="GO" id="GO:0016491">
    <property type="term" value="F:oxidoreductase activity"/>
    <property type="evidence" value="ECO:0007669"/>
    <property type="project" value="TreeGrafter"/>
</dbReference>